<evidence type="ECO:0000313" key="4">
    <source>
        <dbReference type="EMBL" id="SCM16868.1"/>
    </source>
</evidence>
<organism evidence="2 7">
    <name type="scientific">Plasmodium berghei</name>
    <dbReference type="NCBI Taxonomy" id="5821"/>
    <lineage>
        <taxon>Eukaryota</taxon>
        <taxon>Sar</taxon>
        <taxon>Alveolata</taxon>
        <taxon>Apicomplexa</taxon>
        <taxon>Aconoidasida</taxon>
        <taxon>Haemosporida</taxon>
        <taxon>Plasmodiidae</taxon>
        <taxon>Plasmodium</taxon>
        <taxon>Plasmodium (Vinckeia)</taxon>
    </lineage>
</organism>
<dbReference type="OrthoDB" id="361874at2759"/>
<evidence type="ECO:0000313" key="3">
    <source>
        <dbReference type="EMBL" id="SCL98642.1"/>
    </source>
</evidence>
<dbReference type="AlphaFoldDB" id="A0A0Y9ZZR1"/>
<evidence type="ECO:0000313" key="7">
    <source>
        <dbReference type="Proteomes" id="UP000069549"/>
    </source>
</evidence>
<protein>
    <recommendedName>
        <fullName evidence="1">DUF6827 domain-containing protein</fullName>
    </recommendedName>
</protein>
<reference evidence="2 7" key="1">
    <citation type="submission" date="2016-02" db="EMBL/GenBank/DDBJ databases">
        <authorList>
            <consortium name="Pathogen Informatics"/>
        </authorList>
    </citation>
    <scope>NUCLEOTIDE SEQUENCE [LARGE SCALE GENOMIC DNA]</scope>
    <source>
        <strain evidence="2 7">K173</strain>
        <strain evidence="3 11">NK65 ny</strain>
        <strain evidence="6 10">NK65e</strain>
        <strain evidence="4 8">SP11 Antwerpcl1</strain>
        <strain evidence="5 9">SP11 RLL</strain>
    </source>
</reference>
<name>A0A0Y9ZZR1_PLABE</name>
<dbReference type="EMBL" id="LT614639">
    <property type="protein sequence ID" value="SCN28101.1"/>
    <property type="molecule type" value="Genomic_DNA"/>
</dbReference>
<dbReference type="InterPro" id="IPR049230">
    <property type="entry name" value="DUF6827"/>
</dbReference>
<dbReference type="OMA" id="HMHDFFF"/>
<dbReference type="EMBL" id="LT608277">
    <property type="protein sequence ID" value="SCM18666.1"/>
    <property type="molecule type" value="Genomic_DNA"/>
</dbReference>
<evidence type="ECO:0000313" key="2">
    <source>
        <dbReference type="EMBL" id="CXJ04319.1"/>
    </source>
</evidence>
<evidence type="ECO:0000313" key="10">
    <source>
        <dbReference type="Proteomes" id="UP000220214"/>
    </source>
</evidence>
<sequence>MIASFRYAHLKRVKNTPYSKGHKYIQENRGYCYLIDKINNCGNINSHQINTKKVFFPGNKRNYFTYLYNNVKGKEELKGDMENLYNNIITSNWNDSVNLVLNVPIWEGRLNDIEEKIKGYENDKSIIDQKKKINELFDVLFILEDLRDHINEILEQSSRSTGLAGTHVLASFKIQNINEHIEFLKSKYEELLSSYPAYKYQINLVLGKGLALLRQKYAFNWKYMHDFFF</sequence>
<dbReference type="EMBL" id="LT608149">
    <property type="protein sequence ID" value="SCL98642.1"/>
    <property type="molecule type" value="Genomic_DNA"/>
</dbReference>
<dbReference type="VEuPathDB" id="PlasmoDB:PBANKA_1359500"/>
<dbReference type="Proteomes" id="UP000220214">
    <property type="component" value="Chromosome 13"/>
</dbReference>
<dbReference type="Proteomes" id="UP000069549">
    <property type="component" value="Chromosome 13"/>
</dbReference>
<evidence type="ECO:0000313" key="9">
    <source>
        <dbReference type="Proteomes" id="UP000219974"/>
    </source>
</evidence>
<evidence type="ECO:0000313" key="8">
    <source>
        <dbReference type="Proteomes" id="UP000219860"/>
    </source>
</evidence>
<dbReference type="Proteomes" id="UP000219974">
    <property type="component" value="Chromosome 13"/>
</dbReference>
<accession>A0A0Y9ZZR1</accession>
<gene>
    <name evidence="2" type="ORF">PBK173_000420900</name>
    <name evidence="6" type="ORF">PBNK65E_000410200</name>
    <name evidence="3" type="ORF">PBNK65NY_000409600</name>
    <name evidence="4" type="ORF">PBSP11A_000410100</name>
    <name evidence="5" type="ORF">PBSP11RLL_000410300</name>
</gene>
<evidence type="ECO:0000313" key="6">
    <source>
        <dbReference type="EMBL" id="SCN28101.1"/>
    </source>
</evidence>
<proteinExistence type="predicted"/>
<dbReference type="Proteomes" id="UP000516480">
    <property type="component" value="Chromosome 13"/>
</dbReference>
<dbReference type="Proteomes" id="UP000219860">
    <property type="component" value="Chromosome 13"/>
</dbReference>
<evidence type="ECO:0000313" key="5">
    <source>
        <dbReference type="EMBL" id="SCM18666.1"/>
    </source>
</evidence>
<evidence type="ECO:0000259" key="1">
    <source>
        <dbReference type="Pfam" id="PF20715"/>
    </source>
</evidence>
<feature type="domain" description="DUF6827" evidence="1">
    <location>
        <begin position="74"/>
        <end position="229"/>
    </location>
</feature>
<dbReference type="Pfam" id="PF20715">
    <property type="entry name" value="DUF6827"/>
    <property type="match status" value="1"/>
</dbReference>
<dbReference type="EMBL" id="LT160033">
    <property type="protein sequence ID" value="CXJ04319.1"/>
    <property type="molecule type" value="Genomic_DNA"/>
</dbReference>
<dbReference type="EMBL" id="LT608261">
    <property type="protein sequence ID" value="SCM16868.1"/>
    <property type="molecule type" value="Genomic_DNA"/>
</dbReference>
<evidence type="ECO:0000313" key="11">
    <source>
        <dbReference type="Proteomes" id="UP000516480"/>
    </source>
</evidence>